<sequence length="67" mass="7439">MLMRYETGFTFVLKQGIGILLAALLIISAFFYLSYDLNQTILAFGDVNELIDETPITVLVGEYSSAN</sequence>
<evidence type="ECO:0000256" key="1">
    <source>
        <dbReference type="SAM" id="Phobius"/>
    </source>
</evidence>
<dbReference type="KEGG" id="vbr:A6E01_18440"/>
<evidence type="ECO:0000313" key="2">
    <source>
        <dbReference type="EMBL" id="ANO35151.1"/>
    </source>
</evidence>
<name>A0AAN1CTX6_9VIBR</name>
<accession>A0AAN1CTX6</accession>
<reference evidence="2 3" key="1">
    <citation type="submission" date="2016-06" db="EMBL/GenBank/DDBJ databases">
        <title>Adaptive Radiation by Waves of Gene Transfer Leads to Fine-Scale Resource Partitioning in Marine Microbes.</title>
        <authorList>
            <person name="Hehemann J.-H."/>
            <person name="Arevalo P."/>
            <person name="Datta M.S."/>
            <person name="Yu X."/>
            <person name="Corzett C."/>
            <person name="Henschel A."/>
            <person name="Preheim S.P."/>
            <person name="Timberlake S."/>
            <person name="Alm E.J."/>
            <person name="Polz M.F."/>
        </authorList>
    </citation>
    <scope>NUCLEOTIDE SEQUENCE [LARGE SCALE GENOMIC DNA]</scope>
    <source>
        <strain evidence="2 3">FF50</strain>
    </source>
</reference>
<keyword evidence="1" id="KW-0812">Transmembrane</keyword>
<keyword evidence="1" id="KW-0472">Membrane</keyword>
<evidence type="ECO:0000313" key="3">
    <source>
        <dbReference type="Proteomes" id="UP000092018"/>
    </source>
</evidence>
<dbReference type="AlphaFoldDB" id="A0AAN1CTX6"/>
<gene>
    <name evidence="2" type="ORF">A6E01_18440</name>
</gene>
<keyword evidence="1" id="KW-1133">Transmembrane helix</keyword>
<dbReference type="EMBL" id="CP016178">
    <property type="protein sequence ID" value="ANO35151.1"/>
    <property type="molecule type" value="Genomic_DNA"/>
</dbReference>
<feature type="transmembrane region" description="Helical" evidence="1">
    <location>
        <begin position="12"/>
        <end position="35"/>
    </location>
</feature>
<dbReference type="Proteomes" id="UP000092018">
    <property type="component" value="Chromosome 2"/>
</dbReference>
<protein>
    <submittedName>
        <fullName evidence="2">Uncharacterized protein</fullName>
    </submittedName>
</protein>
<organism evidence="2 3">
    <name type="scientific">Vibrio breoganii</name>
    <dbReference type="NCBI Taxonomy" id="553239"/>
    <lineage>
        <taxon>Bacteria</taxon>
        <taxon>Pseudomonadati</taxon>
        <taxon>Pseudomonadota</taxon>
        <taxon>Gammaproteobacteria</taxon>
        <taxon>Vibrionales</taxon>
        <taxon>Vibrionaceae</taxon>
        <taxon>Vibrio</taxon>
    </lineage>
</organism>
<proteinExistence type="predicted"/>